<organism evidence="1 2">
    <name type="scientific">Orbilia blumenaviensis</name>
    <dbReference type="NCBI Taxonomy" id="1796055"/>
    <lineage>
        <taxon>Eukaryota</taxon>
        <taxon>Fungi</taxon>
        <taxon>Dikarya</taxon>
        <taxon>Ascomycota</taxon>
        <taxon>Pezizomycotina</taxon>
        <taxon>Orbiliomycetes</taxon>
        <taxon>Orbiliales</taxon>
        <taxon>Orbiliaceae</taxon>
        <taxon>Orbilia</taxon>
    </lineage>
</organism>
<comment type="caution">
    <text evidence="1">The sequence shown here is derived from an EMBL/GenBank/DDBJ whole genome shotgun (WGS) entry which is preliminary data.</text>
</comment>
<sequence>MQKDIKEGNIVLPLSPEDKILFAGLVLATEEGESESFKLREAIDSHGLREIDSLFYNIIKDMCARFGIQPEKVAAITNVAISRRMMCACFRSIDTEKSFGFSYDKKVLHLDGLDSIATLYGFARERSQLQVFMIHFFEQWLRSMVQDIHNNIEAETLTFNPNAKGGERIQKWQDSCEDNNDLVVDPRETTSKTYYQDLLAECATARGIRVVYSCWKNADKGYWASKVTLKGNDLEGSDSTIVGFSGTAGGSKEEAARKAYLRLNKDGLDVAPL</sequence>
<name>A0AAV9UD42_9PEZI</name>
<proteinExistence type="predicted"/>
<keyword evidence="2" id="KW-1185">Reference proteome</keyword>
<dbReference type="Proteomes" id="UP001373714">
    <property type="component" value="Unassembled WGS sequence"/>
</dbReference>
<reference evidence="1 2" key="1">
    <citation type="submission" date="2019-10" db="EMBL/GenBank/DDBJ databases">
        <authorList>
            <person name="Palmer J.M."/>
        </authorList>
    </citation>
    <scope>NUCLEOTIDE SEQUENCE [LARGE SCALE GENOMIC DNA]</scope>
    <source>
        <strain evidence="1 2">TWF730</strain>
    </source>
</reference>
<dbReference type="AlphaFoldDB" id="A0AAV9UD42"/>
<protein>
    <recommendedName>
        <fullName evidence="3">DRBM domain-containing protein</fullName>
    </recommendedName>
</protein>
<dbReference type="EMBL" id="JAVHNS010000011">
    <property type="protein sequence ID" value="KAK6340037.1"/>
    <property type="molecule type" value="Genomic_DNA"/>
</dbReference>
<evidence type="ECO:0000313" key="2">
    <source>
        <dbReference type="Proteomes" id="UP001373714"/>
    </source>
</evidence>
<evidence type="ECO:0000313" key="1">
    <source>
        <dbReference type="EMBL" id="KAK6340037.1"/>
    </source>
</evidence>
<gene>
    <name evidence="1" type="ORF">TWF730_001812</name>
</gene>
<accession>A0AAV9UD42</accession>
<evidence type="ECO:0008006" key="3">
    <source>
        <dbReference type="Google" id="ProtNLM"/>
    </source>
</evidence>